<evidence type="ECO:0000259" key="2">
    <source>
        <dbReference type="Pfam" id="PF13581"/>
    </source>
</evidence>
<dbReference type="InterPro" id="IPR003594">
    <property type="entry name" value="HATPase_dom"/>
</dbReference>
<keyword evidence="1" id="KW-0723">Serine/threonine-protein kinase</keyword>
<accession>A0A9W6RNR0</accession>
<keyword evidence="1" id="KW-0808">Transferase</keyword>
<name>A0A9W6RNR0_9ACTN</name>
<dbReference type="InterPro" id="IPR050267">
    <property type="entry name" value="Anti-sigma-factor_SerPK"/>
</dbReference>
<dbReference type="AlphaFoldDB" id="A0A9W6RNR0"/>
<proteinExistence type="predicted"/>
<protein>
    <recommendedName>
        <fullName evidence="2">Histidine kinase/HSP90-like ATPase domain-containing protein</fullName>
    </recommendedName>
</protein>
<sequence>MVSDLFTLTLAPAKEAARQARSATTHFLRELGMKELLDDASLVVSELTTNATKLGQKFRLRLIVNERTLRIEVSDHSVDEPIVRARIGDDRAEDGRGLLVVAALADAWGFDVLPDGGKTVWAVLTCR</sequence>
<evidence type="ECO:0000313" key="3">
    <source>
        <dbReference type="EMBL" id="GLY77357.1"/>
    </source>
</evidence>
<feature type="domain" description="Histidine kinase/HSP90-like ATPase" evidence="2">
    <location>
        <begin position="12"/>
        <end position="122"/>
    </location>
</feature>
<dbReference type="Proteomes" id="UP001165135">
    <property type="component" value="Unassembled WGS sequence"/>
</dbReference>
<dbReference type="GO" id="GO:0004674">
    <property type="term" value="F:protein serine/threonine kinase activity"/>
    <property type="evidence" value="ECO:0007669"/>
    <property type="project" value="UniProtKB-KW"/>
</dbReference>
<dbReference type="PANTHER" id="PTHR35526">
    <property type="entry name" value="ANTI-SIGMA-F FACTOR RSBW-RELATED"/>
    <property type="match status" value="1"/>
</dbReference>
<comment type="caution">
    <text evidence="3">The sequence shown here is derived from an EMBL/GenBank/DDBJ whole genome shotgun (WGS) entry which is preliminary data.</text>
</comment>
<dbReference type="Gene3D" id="3.30.565.10">
    <property type="entry name" value="Histidine kinase-like ATPase, C-terminal domain"/>
    <property type="match status" value="1"/>
</dbReference>
<evidence type="ECO:0000256" key="1">
    <source>
        <dbReference type="ARBA" id="ARBA00022527"/>
    </source>
</evidence>
<reference evidence="3" key="1">
    <citation type="submission" date="2023-03" db="EMBL/GenBank/DDBJ databases">
        <title>Actinoallomurus iriomotensis NBRC 103681.</title>
        <authorList>
            <person name="Ichikawa N."/>
            <person name="Sato H."/>
            <person name="Tonouchi N."/>
        </authorList>
    </citation>
    <scope>NUCLEOTIDE SEQUENCE</scope>
    <source>
        <strain evidence="3">NBRC 103681</strain>
    </source>
</reference>
<organism evidence="3 4">
    <name type="scientific">Actinoallomurus iriomotensis</name>
    <dbReference type="NCBI Taxonomy" id="478107"/>
    <lineage>
        <taxon>Bacteria</taxon>
        <taxon>Bacillati</taxon>
        <taxon>Actinomycetota</taxon>
        <taxon>Actinomycetes</taxon>
        <taxon>Streptosporangiales</taxon>
        <taxon>Thermomonosporaceae</taxon>
        <taxon>Actinoallomurus</taxon>
    </lineage>
</organism>
<dbReference type="EMBL" id="BSTJ01000007">
    <property type="protein sequence ID" value="GLY77357.1"/>
    <property type="molecule type" value="Genomic_DNA"/>
</dbReference>
<dbReference type="PANTHER" id="PTHR35526:SF3">
    <property type="entry name" value="ANTI-SIGMA-F FACTOR RSBW"/>
    <property type="match status" value="1"/>
</dbReference>
<dbReference type="CDD" id="cd16936">
    <property type="entry name" value="HATPase_RsbW-like"/>
    <property type="match status" value="1"/>
</dbReference>
<gene>
    <name evidence="3" type="ORF">Airi01_056240</name>
</gene>
<dbReference type="InterPro" id="IPR036890">
    <property type="entry name" value="HATPase_C_sf"/>
</dbReference>
<dbReference type="Pfam" id="PF13581">
    <property type="entry name" value="HATPase_c_2"/>
    <property type="match status" value="1"/>
</dbReference>
<keyword evidence="1" id="KW-0418">Kinase</keyword>
<dbReference type="SUPFAM" id="SSF55874">
    <property type="entry name" value="ATPase domain of HSP90 chaperone/DNA topoisomerase II/histidine kinase"/>
    <property type="match status" value="1"/>
</dbReference>
<dbReference type="RefSeq" id="WP_285626759.1">
    <property type="nucleotide sequence ID" value="NZ_BSTJ01000007.1"/>
</dbReference>
<evidence type="ECO:0000313" key="4">
    <source>
        <dbReference type="Proteomes" id="UP001165135"/>
    </source>
</evidence>